<organism evidence="1 2">
    <name type="scientific">Dietzia timorensis</name>
    <dbReference type="NCBI Taxonomy" id="499555"/>
    <lineage>
        <taxon>Bacteria</taxon>
        <taxon>Bacillati</taxon>
        <taxon>Actinomycetota</taxon>
        <taxon>Actinomycetes</taxon>
        <taxon>Mycobacteriales</taxon>
        <taxon>Dietziaceae</taxon>
        <taxon>Dietzia</taxon>
    </lineage>
</organism>
<reference evidence="1" key="2">
    <citation type="submission" date="2021-09" db="EMBL/GenBank/DDBJ databases">
        <authorList>
            <person name="Gilroy R."/>
        </authorList>
    </citation>
    <scope>NUCLEOTIDE SEQUENCE</scope>
    <source>
        <strain evidence="1">ChiGjej1B1-18357</strain>
    </source>
</reference>
<dbReference type="RefSeq" id="WP_303913655.1">
    <property type="nucleotide sequence ID" value="NZ_DYXM01000202.1"/>
</dbReference>
<accession>A0A921F673</accession>
<sequence>MADENSTAAIRRLRDVAEQLLRWGHANGGMLSPTFLALREDQPDVAIEFAVRPEKFPEATLQEVVYGLDPAAVAIAVEGTITAASEKHEALVLSVLTGSGPADRAEQNVHAWEVITSALGVPSLGVELPVQGRSSNLLPLASVPRGDLAEVRDPQEHFVQPEGQELGPTERKRISLDVGAINRWAQIPDPARRVAVIGTAFQLEVLQRNGLLPPTSAIELASRD</sequence>
<dbReference type="Proteomes" id="UP000776650">
    <property type="component" value="Unassembled WGS sequence"/>
</dbReference>
<dbReference type="AlphaFoldDB" id="A0A921F673"/>
<protein>
    <submittedName>
        <fullName evidence="1">Uncharacterized protein</fullName>
    </submittedName>
</protein>
<reference evidence="1" key="1">
    <citation type="journal article" date="2021" name="PeerJ">
        <title>Extensive microbial diversity within the chicken gut microbiome revealed by metagenomics and culture.</title>
        <authorList>
            <person name="Gilroy R."/>
            <person name="Ravi A."/>
            <person name="Getino M."/>
            <person name="Pursley I."/>
            <person name="Horton D.L."/>
            <person name="Alikhan N.F."/>
            <person name="Baker D."/>
            <person name="Gharbi K."/>
            <person name="Hall N."/>
            <person name="Watson M."/>
            <person name="Adriaenssens E.M."/>
            <person name="Foster-Nyarko E."/>
            <person name="Jarju S."/>
            <person name="Secka A."/>
            <person name="Antonio M."/>
            <person name="Oren A."/>
            <person name="Chaudhuri R.R."/>
            <person name="La Ragione R."/>
            <person name="Hildebrand F."/>
            <person name="Pallen M.J."/>
        </authorList>
    </citation>
    <scope>NUCLEOTIDE SEQUENCE</scope>
    <source>
        <strain evidence="1">ChiGjej1B1-18357</strain>
    </source>
</reference>
<comment type="caution">
    <text evidence="1">The sequence shown here is derived from an EMBL/GenBank/DDBJ whole genome shotgun (WGS) entry which is preliminary data.</text>
</comment>
<proteinExistence type="predicted"/>
<evidence type="ECO:0000313" key="1">
    <source>
        <dbReference type="EMBL" id="HJE91389.1"/>
    </source>
</evidence>
<dbReference type="EMBL" id="DYXM01000202">
    <property type="protein sequence ID" value="HJE91389.1"/>
    <property type="molecule type" value="Genomic_DNA"/>
</dbReference>
<name>A0A921F673_9ACTN</name>
<evidence type="ECO:0000313" key="2">
    <source>
        <dbReference type="Proteomes" id="UP000776650"/>
    </source>
</evidence>
<gene>
    <name evidence="1" type="ORF">K8V11_10315</name>
</gene>